<protein>
    <submittedName>
        <fullName evidence="4">Unannotated protein</fullName>
    </submittedName>
</protein>
<evidence type="ECO:0000313" key="4">
    <source>
        <dbReference type="EMBL" id="CAB5065361.1"/>
    </source>
</evidence>
<accession>A0A6J7UHQ6</accession>
<sequence length="318" mass="34348">MRKGVNVDERDVGRKPPWSDYRSRMGNNTPRTQEVSANGIDFHYLTLGSGPLALCLHGFPDTAHSWIPTMNHIADAGFTAVAPFMRGYSPTSLASDGCYQTAALSHDAVALHEALGGSDDAVIIGHDWGAPATYGAALLAPQRWKKVVGMAVPPGPALGLAFLSNLEQVRRSWYMFFFQHGLSDIVVAANNYAFIDKIWADWSPTFDSGNAAQHVKDALGTPENLSAALGYYRAALGDGYRNPAYGELQSRMGGEVPTQPLLYMHGENDGCIGTEVMESASSMSGNNVVYEIVKNAGHFLQLEQPQVVGARIADWITS</sequence>
<dbReference type="EMBL" id="CAFBQU010000020">
    <property type="protein sequence ID" value="CAB5065361.1"/>
    <property type="molecule type" value="Genomic_DNA"/>
</dbReference>
<dbReference type="GO" id="GO:0016787">
    <property type="term" value="F:hydrolase activity"/>
    <property type="evidence" value="ECO:0007669"/>
    <property type="project" value="UniProtKB-KW"/>
</dbReference>
<feature type="compositionally biased region" description="Basic and acidic residues" evidence="2">
    <location>
        <begin position="1"/>
        <end position="14"/>
    </location>
</feature>
<organism evidence="4">
    <name type="scientific">freshwater metagenome</name>
    <dbReference type="NCBI Taxonomy" id="449393"/>
    <lineage>
        <taxon>unclassified sequences</taxon>
        <taxon>metagenomes</taxon>
        <taxon>ecological metagenomes</taxon>
    </lineage>
</organism>
<gene>
    <name evidence="4" type="ORF">UFOPK4347_00918</name>
</gene>
<evidence type="ECO:0000259" key="3">
    <source>
        <dbReference type="Pfam" id="PF00561"/>
    </source>
</evidence>
<dbReference type="PRINTS" id="PR00412">
    <property type="entry name" value="EPOXHYDRLASE"/>
</dbReference>
<name>A0A6J7UHQ6_9ZZZZ</name>
<dbReference type="AlphaFoldDB" id="A0A6J7UHQ6"/>
<dbReference type="SUPFAM" id="SSF53474">
    <property type="entry name" value="alpha/beta-Hydrolases"/>
    <property type="match status" value="1"/>
</dbReference>
<dbReference type="InterPro" id="IPR000639">
    <property type="entry name" value="Epox_hydrolase-like"/>
</dbReference>
<dbReference type="InterPro" id="IPR000073">
    <property type="entry name" value="AB_hydrolase_1"/>
</dbReference>
<dbReference type="Gene3D" id="3.40.50.1820">
    <property type="entry name" value="alpha/beta hydrolase"/>
    <property type="match status" value="1"/>
</dbReference>
<evidence type="ECO:0000256" key="2">
    <source>
        <dbReference type="SAM" id="MobiDB-lite"/>
    </source>
</evidence>
<dbReference type="InterPro" id="IPR029058">
    <property type="entry name" value="AB_hydrolase_fold"/>
</dbReference>
<reference evidence="4" key="1">
    <citation type="submission" date="2020-05" db="EMBL/GenBank/DDBJ databases">
        <authorList>
            <person name="Chiriac C."/>
            <person name="Salcher M."/>
            <person name="Ghai R."/>
            <person name="Kavagutti S V."/>
        </authorList>
    </citation>
    <scope>NUCLEOTIDE SEQUENCE</scope>
</reference>
<dbReference type="PANTHER" id="PTHR43329">
    <property type="entry name" value="EPOXIDE HYDROLASE"/>
    <property type="match status" value="1"/>
</dbReference>
<dbReference type="Pfam" id="PF00561">
    <property type="entry name" value="Abhydrolase_1"/>
    <property type="match status" value="1"/>
</dbReference>
<feature type="domain" description="AB hydrolase-1" evidence="3">
    <location>
        <begin position="54"/>
        <end position="305"/>
    </location>
</feature>
<feature type="region of interest" description="Disordered" evidence="2">
    <location>
        <begin position="1"/>
        <end position="33"/>
    </location>
</feature>
<proteinExistence type="predicted"/>
<evidence type="ECO:0000256" key="1">
    <source>
        <dbReference type="ARBA" id="ARBA00022801"/>
    </source>
</evidence>
<keyword evidence="1" id="KW-0378">Hydrolase</keyword>